<gene>
    <name evidence="2" type="ORF">GCM10008090_01330</name>
</gene>
<dbReference type="InterPro" id="IPR008984">
    <property type="entry name" value="SMAD_FHA_dom_sf"/>
</dbReference>
<dbReference type="InterPro" id="IPR050923">
    <property type="entry name" value="Cell_Proc_Reg/RNA_Proc"/>
</dbReference>
<proteinExistence type="predicted"/>
<dbReference type="Pfam" id="PF00498">
    <property type="entry name" value="FHA"/>
    <property type="match status" value="1"/>
</dbReference>
<protein>
    <submittedName>
        <fullName evidence="2">Phosphopeptide-binding protein</fullName>
    </submittedName>
</protein>
<evidence type="ECO:0000313" key="3">
    <source>
        <dbReference type="Proteomes" id="UP000614811"/>
    </source>
</evidence>
<reference evidence="2" key="1">
    <citation type="journal article" date="2014" name="Int. J. Syst. Evol. Microbiol.">
        <title>Complete genome sequence of Corynebacterium casei LMG S-19264T (=DSM 44701T), isolated from a smear-ripened cheese.</title>
        <authorList>
            <consortium name="US DOE Joint Genome Institute (JGI-PGF)"/>
            <person name="Walter F."/>
            <person name="Albersmeier A."/>
            <person name="Kalinowski J."/>
            <person name="Ruckert C."/>
        </authorList>
    </citation>
    <scope>NUCLEOTIDE SEQUENCE</scope>
    <source>
        <strain evidence="2">KCTC 12711</strain>
    </source>
</reference>
<accession>A0A918RGI9</accession>
<name>A0A918RGI9_9GAMM</name>
<dbReference type="EMBL" id="BMXA01000001">
    <property type="protein sequence ID" value="GGZ96822.1"/>
    <property type="molecule type" value="Genomic_DNA"/>
</dbReference>
<comment type="caution">
    <text evidence="2">The sequence shown here is derived from an EMBL/GenBank/DDBJ whole genome shotgun (WGS) entry which is preliminary data.</text>
</comment>
<feature type="domain" description="FHA" evidence="1">
    <location>
        <begin position="21"/>
        <end position="70"/>
    </location>
</feature>
<dbReference type="PROSITE" id="PS50006">
    <property type="entry name" value="FHA_DOMAIN"/>
    <property type="match status" value="1"/>
</dbReference>
<sequence length="315" mass="35969">MASFDLKSPSGNGLRYLRDYHTFGRRKDTVDTQLDFAYVSKFHAVIEWREPDWLLKDVSRNGVKLNDKIIPAQQSVVLNVGDTIDFAGVGEAVLTIRDTSPPVPMLINQAAMHEIIDIPESSLVPNEAKPELAVYRCPDREQWFAESVSSGDESGPFDHGDVIEFDGKRWTFFLITEDDATKEFNPQQTTLADVLFRFDVSQDEESTRLSVMENGVTHDLGERSHHYLLLHLLRHRQTESPDTGWLDTQLLFKQLGLEETHMNIQIFRARRQVASALPGVTGQSQLIERRRGALRTNIVRFEIYKEGVREDQFPA</sequence>
<dbReference type="AlphaFoldDB" id="A0A918RGI9"/>
<dbReference type="RefSeq" id="WP_189398081.1">
    <property type="nucleotide sequence ID" value="NZ_BMXA01000001.1"/>
</dbReference>
<organism evidence="2 3">
    <name type="scientific">Arenicella chitinivorans</name>
    <dbReference type="NCBI Taxonomy" id="1329800"/>
    <lineage>
        <taxon>Bacteria</taxon>
        <taxon>Pseudomonadati</taxon>
        <taxon>Pseudomonadota</taxon>
        <taxon>Gammaproteobacteria</taxon>
        <taxon>Arenicellales</taxon>
        <taxon>Arenicellaceae</taxon>
        <taxon>Arenicella</taxon>
    </lineage>
</organism>
<dbReference type="SUPFAM" id="SSF49879">
    <property type="entry name" value="SMAD/FHA domain"/>
    <property type="match status" value="1"/>
</dbReference>
<dbReference type="CDD" id="cd00060">
    <property type="entry name" value="FHA"/>
    <property type="match status" value="1"/>
</dbReference>
<dbReference type="InterPro" id="IPR000253">
    <property type="entry name" value="FHA_dom"/>
</dbReference>
<evidence type="ECO:0000313" key="2">
    <source>
        <dbReference type="EMBL" id="GGZ96822.1"/>
    </source>
</evidence>
<reference evidence="2" key="2">
    <citation type="submission" date="2020-09" db="EMBL/GenBank/DDBJ databases">
        <authorList>
            <person name="Sun Q."/>
            <person name="Kim S."/>
        </authorList>
    </citation>
    <scope>NUCLEOTIDE SEQUENCE</scope>
    <source>
        <strain evidence="2">KCTC 12711</strain>
    </source>
</reference>
<dbReference type="SMART" id="SM00240">
    <property type="entry name" value="FHA"/>
    <property type="match status" value="1"/>
</dbReference>
<evidence type="ECO:0000259" key="1">
    <source>
        <dbReference type="PROSITE" id="PS50006"/>
    </source>
</evidence>
<dbReference type="PANTHER" id="PTHR23308">
    <property type="entry name" value="NUCLEAR INHIBITOR OF PROTEIN PHOSPHATASE-1"/>
    <property type="match status" value="1"/>
</dbReference>
<dbReference type="Gene3D" id="2.60.200.20">
    <property type="match status" value="1"/>
</dbReference>
<keyword evidence="3" id="KW-1185">Reference proteome</keyword>
<dbReference type="Proteomes" id="UP000614811">
    <property type="component" value="Unassembled WGS sequence"/>
</dbReference>